<organism evidence="2 3">
    <name type="scientific">Datura stramonium</name>
    <name type="common">Jimsonweed</name>
    <name type="synonym">Common thornapple</name>
    <dbReference type="NCBI Taxonomy" id="4076"/>
    <lineage>
        <taxon>Eukaryota</taxon>
        <taxon>Viridiplantae</taxon>
        <taxon>Streptophyta</taxon>
        <taxon>Embryophyta</taxon>
        <taxon>Tracheophyta</taxon>
        <taxon>Spermatophyta</taxon>
        <taxon>Magnoliopsida</taxon>
        <taxon>eudicotyledons</taxon>
        <taxon>Gunneridae</taxon>
        <taxon>Pentapetalae</taxon>
        <taxon>asterids</taxon>
        <taxon>lamiids</taxon>
        <taxon>Solanales</taxon>
        <taxon>Solanaceae</taxon>
        <taxon>Solanoideae</taxon>
        <taxon>Datureae</taxon>
        <taxon>Datura</taxon>
    </lineage>
</organism>
<comment type="caution">
    <text evidence="2">The sequence shown here is derived from an EMBL/GenBank/DDBJ whole genome shotgun (WGS) entry which is preliminary data.</text>
</comment>
<feature type="non-terminal residue" evidence="2">
    <location>
        <position position="1"/>
    </location>
</feature>
<feature type="signal peptide" evidence="1">
    <location>
        <begin position="1"/>
        <end position="24"/>
    </location>
</feature>
<evidence type="ECO:0000256" key="1">
    <source>
        <dbReference type="SAM" id="SignalP"/>
    </source>
</evidence>
<evidence type="ECO:0000313" key="2">
    <source>
        <dbReference type="EMBL" id="MCD7471501.1"/>
    </source>
</evidence>
<dbReference type="EMBL" id="JACEIK010001690">
    <property type="protein sequence ID" value="MCD7471501.1"/>
    <property type="molecule type" value="Genomic_DNA"/>
</dbReference>
<dbReference type="Proteomes" id="UP000823775">
    <property type="component" value="Unassembled WGS sequence"/>
</dbReference>
<name>A0ABS8TKR2_DATST</name>
<evidence type="ECO:0000313" key="3">
    <source>
        <dbReference type="Proteomes" id="UP000823775"/>
    </source>
</evidence>
<proteinExistence type="predicted"/>
<keyword evidence="3" id="KW-1185">Reference proteome</keyword>
<feature type="chain" id="PRO_5045445147" evidence="1">
    <location>
        <begin position="25"/>
        <end position="86"/>
    </location>
</feature>
<sequence length="86" mass="9487">ALDMCWLHRLLFILASTCSMLTQADFEFLPRSSITVPSCKKLVLSLSNSSCLLSPKCQTGSLILNQLSPSSKDWASSHRILFDADP</sequence>
<gene>
    <name evidence="2" type="ORF">HAX54_011976</name>
</gene>
<accession>A0ABS8TKR2</accession>
<protein>
    <submittedName>
        <fullName evidence="2">Uncharacterized protein</fullName>
    </submittedName>
</protein>
<reference evidence="2 3" key="1">
    <citation type="journal article" date="2021" name="BMC Genomics">
        <title>Datura genome reveals duplications of psychoactive alkaloid biosynthetic genes and high mutation rate following tissue culture.</title>
        <authorList>
            <person name="Rajewski A."/>
            <person name="Carter-House D."/>
            <person name="Stajich J."/>
            <person name="Litt A."/>
        </authorList>
    </citation>
    <scope>NUCLEOTIDE SEQUENCE [LARGE SCALE GENOMIC DNA]</scope>
    <source>
        <strain evidence="2">AR-01</strain>
    </source>
</reference>
<keyword evidence="1" id="KW-0732">Signal</keyword>